<accession>A0A9D1X8P7</accession>
<reference evidence="3" key="2">
    <citation type="submission" date="2021-04" db="EMBL/GenBank/DDBJ databases">
        <authorList>
            <person name="Gilroy R."/>
        </authorList>
    </citation>
    <scope>NUCLEOTIDE SEQUENCE</scope>
    <source>
        <strain evidence="3">ChiGjej6B6-14162</strain>
    </source>
</reference>
<evidence type="ECO:0000259" key="2">
    <source>
        <dbReference type="Pfam" id="PF13201"/>
    </source>
</evidence>
<reference evidence="3" key="1">
    <citation type="journal article" date="2021" name="PeerJ">
        <title>Extensive microbial diversity within the chicken gut microbiome revealed by metagenomics and culture.</title>
        <authorList>
            <person name="Gilroy R."/>
            <person name="Ravi A."/>
            <person name="Getino M."/>
            <person name="Pursley I."/>
            <person name="Horton D.L."/>
            <person name="Alikhan N.F."/>
            <person name="Baker D."/>
            <person name="Gharbi K."/>
            <person name="Hall N."/>
            <person name="Watson M."/>
            <person name="Adriaenssens E.M."/>
            <person name="Foster-Nyarko E."/>
            <person name="Jarju S."/>
            <person name="Secka A."/>
            <person name="Antonio M."/>
            <person name="Oren A."/>
            <person name="Chaudhuri R.R."/>
            <person name="La Ragione R."/>
            <person name="Hildebrand F."/>
            <person name="Pallen M.J."/>
        </authorList>
    </citation>
    <scope>NUCLEOTIDE SEQUENCE</scope>
    <source>
        <strain evidence="3">ChiGjej6B6-14162</strain>
    </source>
</reference>
<dbReference type="Proteomes" id="UP000886740">
    <property type="component" value="Unassembled WGS sequence"/>
</dbReference>
<proteinExistence type="predicted"/>
<evidence type="ECO:0000256" key="1">
    <source>
        <dbReference type="SAM" id="SignalP"/>
    </source>
</evidence>
<feature type="signal peptide" evidence="1">
    <location>
        <begin position="1"/>
        <end position="21"/>
    </location>
</feature>
<keyword evidence="1" id="KW-0732">Signal</keyword>
<dbReference type="InterPro" id="IPR025112">
    <property type="entry name" value="PCMD"/>
</dbReference>
<feature type="chain" id="PRO_5038693513" evidence="1">
    <location>
        <begin position="22"/>
        <end position="616"/>
    </location>
</feature>
<evidence type="ECO:0000313" key="3">
    <source>
        <dbReference type="EMBL" id="HIX74964.1"/>
    </source>
</evidence>
<name>A0A9D1X8P7_9BACT</name>
<comment type="caution">
    <text evidence="3">The sequence shown here is derived from an EMBL/GenBank/DDBJ whole genome shotgun (WGS) entry which is preliminary data.</text>
</comment>
<dbReference type="AlphaFoldDB" id="A0A9D1X8P7"/>
<dbReference type="InterPro" id="IPR027840">
    <property type="entry name" value="DUF4493"/>
</dbReference>
<dbReference type="Pfam" id="PF14900">
    <property type="entry name" value="DUF4493"/>
    <property type="match status" value="1"/>
</dbReference>
<dbReference type="EMBL" id="DXEL01000055">
    <property type="protein sequence ID" value="HIX74964.1"/>
    <property type="molecule type" value="Genomic_DNA"/>
</dbReference>
<protein>
    <submittedName>
        <fullName evidence="3">PCMD domain-containing protein</fullName>
    </submittedName>
</protein>
<dbReference type="Gene3D" id="2.60.120.890">
    <property type="entry name" value="BT2081, beta-jelly-roll domain"/>
    <property type="match status" value="1"/>
</dbReference>
<feature type="domain" description="Putative carbohydrate metabolism" evidence="2">
    <location>
        <begin position="377"/>
        <end position="607"/>
    </location>
</feature>
<gene>
    <name evidence="3" type="ORF">H9977_08045</name>
</gene>
<evidence type="ECO:0000313" key="4">
    <source>
        <dbReference type="Proteomes" id="UP000886740"/>
    </source>
</evidence>
<dbReference type="InterPro" id="IPR038653">
    <property type="entry name" value="Put_CMD_sf"/>
</dbReference>
<dbReference type="Pfam" id="PF13201">
    <property type="entry name" value="PCMD"/>
    <property type="match status" value="1"/>
</dbReference>
<organism evidence="3 4">
    <name type="scientific">Candidatus Parabacteroides intestinipullorum</name>
    <dbReference type="NCBI Taxonomy" id="2838723"/>
    <lineage>
        <taxon>Bacteria</taxon>
        <taxon>Pseudomonadati</taxon>
        <taxon>Bacteroidota</taxon>
        <taxon>Bacteroidia</taxon>
        <taxon>Bacteroidales</taxon>
        <taxon>Tannerellaceae</taxon>
        <taxon>Parabacteroides</taxon>
    </lineage>
</organism>
<sequence>MKHLYNILSILCALCLFACTAEDETLNGGGVGYLRLTVGGSNETTTKAANLPEGYTGLQIAVEIVDAEGETIEKTDDWEEWKGKSIQLKAGNYTIKAHSYGFDGKQSAMAAPYYYGSKAITIEGGKELNETVTCKLANVKMSVKVSEDIKTKFKSFAVSVDPKTAGACDPLTFNIDLSKSTISDTAYFPTTDLIVNYSATNKSNITNTAKKELTDVKGNDHYILNFTLADSVDVDDPVSVVVDPTMQTFTYTFYVSTTPTNNATVSANAWAKIAYLTATNVTATEGTDISSLKFQYRKQSTQDWTDAAATLASETYSGKTGVLEASTTYECRMVNADESFATSPITFTTEAATELYNGGFDNWAYGTGDYKNTWFADFAQKQEGFNYVAGFNSSFWDSGNIGTSTGTAAMLGAKNPTAPEETIVHTSGGKAAKLESIYVVIQFAAGNIYTGNYQETIMSPMGARINWGQPFTSRPTALHGWIQYTPGTVNRGKNENLPDDATLHLNDTDQNAIYIALSDKGSQYEIKNGEKKFIDFDNDPNIIAYGELPQEECVKTDGWKEVNIPLVYRAIDRKPTHIIIVFSASKYGDYFVGSDKSVMYVDDFELIYDGEPTIKN</sequence>